<gene>
    <name evidence="4" type="ORF">OSB04_021346</name>
</gene>
<dbReference type="PANTHER" id="PTHR21596:SF23">
    <property type="entry name" value="FACTOR OF DNA METHYLATION 4"/>
    <property type="match status" value="1"/>
</dbReference>
<evidence type="ECO:0000259" key="2">
    <source>
        <dbReference type="Pfam" id="PF03469"/>
    </source>
</evidence>
<evidence type="ECO:0000313" key="5">
    <source>
        <dbReference type="Proteomes" id="UP001172457"/>
    </source>
</evidence>
<dbReference type="AlphaFoldDB" id="A0AA38SUC2"/>
<feature type="coiled-coil region" evidence="1">
    <location>
        <begin position="142"/>
        <end position="222"/>
    </location>
</feature>
<proteinExistence type="predicted"/>
<dbReference type="InterPro" id="IPR045177">
    <property type="entry name" value="FDM1-5/IDN2"/>
</dbReference>
<dbReference type="PANTHER" id="PTHR21596">
    <property type="entry name" value="RIBONUCLEASE P SUBUNIT P38"/>
    <property type="match status" value="1"/>
</dbReference>
<keyword evidence="1" id="KW-0175">Coiled coil</keyword>
<sequence length="455" mass="53421">MSQQRGETSNSDLELELEGYKKKSYEELRDGWVNVKFSETILRCPYCRDGRDYTYENLLRHASRTAISSAGLKEKARHMGLEEYLERDLHAKLLSEEKSKTSEEIRSWADSYMATVEEIRQAMIAKFNTDVNMMQEKAAAQIKTITLEHEQSLRLLEDHERELRDRERKLRELEAMNESVKVELHNDRILNELFILEQLELADDQEREKRKLHHRIIKLEKTLDDKRWLELEINQINEAIRKHITDKEDKDAAAKKKLGSLDKDLKVKEEELDSLEEHNLALIIKERLTNDELRETRKELIVGLKDNPPGAQIGVKRMGDLDLKPFQAAAKKHGSDRGAQDAFKLASLWEDRLRDPYWNPFKIITINGDIKEVLNEEDEKIAELKEVHDEGIYDAVVTALKELNEYSPRRRHPLPELWNYKEKRKATLKEGVEYILKQWRALQPPMHKGLKTKSV</sequence>
<dbReference type="EMBL" id="JARYMX010000005">
    <property type="protein sequence ID" value="KAJ9548803.1"/>
    <property type="molecule type" value="Genomic_DNA"/>
</dbReference>
<dbReference type="GO" id="GO:0080188">
    <property type="term" value="P:gene silencing by siRNA-directed DNA methylation"/>
    <property type="evidence" value="ECO:0007669"/>
    <property type="project" value="InterPro"/>
</dbReference>
<evidence type="ECO:0000313" key="4">
    <source>
        <dbReference type="EMBL" id="KAJ9548803.1"/>
    </source>
</evidence>
<keyword evidence="5" id="KW-1185">Reference proteome</keyword>
<feature type="domain" description="Factor of DNA methylation 1-5/IDN2" evidence="2">
    <location>
        <begin position="316"/>
        <end position="442"/>
    </location>
</feature>
<dbReference type="InterPro" id="IPR005379">
    <property type="entry name" value="FDM1-5/IDN2_XH"/>
</dbReference>
<feature type="domain" description="Zinc finger-XS" evidence="3">
    <location>
        <begin position="44"/>
        <end position="81"/>
    </location>
</feature>
<dbReference type="Pfam" id="PF03469">
    <property type="entry name" value="XH"/>
    <property type="match status" value="1"/>
</dbReference>
<accession>A0AA38SUC2</accession>
<organism evidence="4 5">
    <name type="scientific">Centaurea solstitialis</name>
    <name type="common">yellow star-thistle</name>
    <dbReference type="NCBI Taxonomy" id="347529"/>
    <lineage>
        <taxon>Eukaryota</taxon>
        <taxon>Viridiplantae</taxon>
        <taxon>Streptophyta</taxon>
        <taxon>Embryophyta</taxon>
        <taxon>Tracheophyta</taxon>
        <taxon>Spermatophyta</taxon>
        <taxon>Magnoliopsida</taxon>
        <taxon>eudicotyledons</taxon>
        <taxon>Gunneridae</taxon>
        <taxon>Pentapetalae</taxon>
        <taxon>asterids</taxon>
        <taxon>campanulids</taxon>
        <taxon>Asterales</taxon>
        <taxon>Asteraceae</taxon>
        <taxon>Carduoideae</taxon>
        <taxon>Cardueae</taxon>
        <taxon>Centaureinae</taxon>
        <taxon>Centaurea</taxon>
    </lineage>
</organism>
<evidence type="ECO:0008006" key="6">
    <source>
        <dbReference type="Google" id="ProtNLM"/>
    </source>
</evidence>
<dbReference type="Proteomes" id="UP001172457">
    <property type="component" value="Chromosome 5"/>
</dbReference>
<comment type="caution">
    <text evidence="4">The sequence shown here is derived from an EMBL/GenBank/DDBJ whole genome shotgun (WGS) entry which is preliminary data.</text>
</comment>
<dbReference type="Pfam" id="PF03470">
    <property type="entry name" value="zf-XS"/>
    <property type="match status" value="1"/>
</dbReference>
<evidence type="ECO:0000256" key="1">
    <source>
        <dbReference type="SAM" id="Coils"/>
    </source>
</evidence>
<feature type="coiled-coil region" evidence="1">
    <location>
        <begin position="258"/>
        <end position="285"/>
    </location>
</feature>
<dbReference type="InterPro" id="IPR005381">
    <property type="entry name" value="Znf-XS_domain"/>
</dbReference>
<protein>
    <recommendedName>
        <fullName evidence="6">Factor of DNA methylation 1-5/IDN2 domain-containing protein</fullName>
    </recommendedName>
</protein>
<reference evidence="4" key="1">
    <citation type="submission" date="2023-03" db="EMBL/GenBank/DDBJ databases">
        <title>Chromosome-scale reference genome and RAD-based genetic map of yellow starthistle (Centaurea solstitialis) reveal putative structural variation and QTLs associated with invader traits.</title>
        <authorList>
            <person name="Reatini B."/>
            <person name="Cang F.A."/>
            <person name="Jiang Q."/>
            <person name="Mckibben M.T.W."/>
            <person name="Barker M.S."/>
            <person name="Rieseberg L.H."/>
            <person name="Dlugosch K.M."/>
        </authorList>
    </citation>
    <scope>NUCLEOTIDE SEQUENCE</scope>
    <source>
        <strain evidence="4">CAN-66</strain>
        <tissue evidence="4">Leaf</tissue>
    </source>
</reference>
<name>A0AA38SUC2_9ASTR</name>
<evidence type="ECO:0000259" key="3">
    <source>
        <dbReference type="Pfam" id="PF03470"/>
    </source>
</evidence>